<evidence type="ECO:0000256" key="1">
    <source>
        <dbReference type="SAM" id="Phobius"/>
    </source>
</evidence>
<keyword evidence="1" id="KW-1133">Transmembrane helix</keyword>
<proteinExistence type="predicted"/>
<keyword evidence="1" id="KW-0472">Membrane</keyword>
<feature type="transmembrane region" description="Helical" evidence="1">
    <location>
        <begin position="46"/>
        <end position="68"/>
    </location>
</feature>
<dbReference type="Proteomes" id="UP000510621">
    <property type="component" value="Chromosome"/>
</dbReference>
<protein>
    <submittedName>
        <fullName evidence="2">Uncharacterized protein</fullName>
    </submittedName>
</protein>
<evidence type="ECO:0000313" key="3">
    <source>
        <dbReference type="Proteomes" id="UP000510621"/>
    </source>
</evidence>
<dbReference type="AlphaFoldDB" id="A0A7L6AUK7"/>
<accession>A0A7L6AUK7</accession>
<evidence type="ECO:0000313" key="2">
    <source>
        <dbReference type="EMBL" id="QLQ32637.1"/>
    </source>
</evidence>
<sequence>MAKTIKPLPTYSFGSHYNAEAAFIKAGTEHNPKHKVFFGIMNMQKFFILIIGMVLGIIIITILIPLTYDYSNRMALSQLLNEIKPLQQQIEKGLHDNNLQTQLIKSKQEYQDLLKTIILITWIFLRMDKYLLKHHHAVKHSL</sequence>
<gene>
    <name evidence="2" type="ORF">HZT40_14760</name>
</gene>
<dbReference type="KEGG" id="this:HZT40_14760"/>
<name>A0A7L6AUK7_9GAMM</name>
<organism evidence="2 3">
    <name type="scientific">Candidatus Thiothrix singaporensis</name>
    <dbReference type="NCBI Taxonomy" id="2799669"/>
    <lineage>
        <taxon>Bacteria</taxon>
        <taxon>Pseudomonadati</taxon>
        <taxon>Pseudomonadota</taxon>
        <taxon>Gammaproteobacteria</taxon>
        <taxon>Thiotrichales</taxon>
        <taxon>Thiotrichaceae</taxon>
        <taxon>Thiothrix</taxon>
    </lineage>
</organism>
<keyword evidence="3" id="KW-1185">Reference proteome</keyword>
<reference evidence="2" key="1">
    <citation type="submission" date="2020-06" db="EMBL/GenBank/DDBJ databases">
        <title>Analysis procedures for assessing recovery of high quality, complete, closed genomes from Nanopore long read metagenome sequencing.</title>
        <authorList>
            <person name="Bessarab I."/>
            <person name="Arumugam K."/>
            <person name="Haryono M."/>
            <person name="Liu X."/>
            <person name="Roy S."/>
            <person name="Zuniga-Montanez R.E."/>
            <person name="Qiu G."/>
            <person name="Drautz-Moses D.I."/>
            <person name="Law Y.Y."/>
            <person name="Wuertz S."/>
            <person name="Lauro F.M."/>
            <person name="Huson D.H."/>
            <person name="Williams R.B."/>
        </authorList>
    </citation>
    <scope>NUCLEOTIDE SEQUENCE [LARGE SCALE GENOMIC DNA]</scope>
    <source>
        <strain evidence="2">SSD2</strain>
    </source>
</reference>
<keyword evidence="1" id="KW-0812">Transmembrane</keyword>
<dbReference type="EMBL" id="CP059265">
    <property type="protein sequence ID" value="QLQ32637.1"/>
    <property type="molecule type" value="Genomic_DNA"/>
</dbReference>